<keyword evidence="3" id="KW-1185">Reference proteome</keyword>
<dbReference type="SUPFAM" id="SSF53448">
    <property type="entry name" value="Nucleotide-diphospho-sugar transferases"/>
    <property type="match status" value="1"/>
</dbReference>
<reference evidence="2 3" key="1">
    <citation type="submission" date="2023-06" db="EMBL/GenBank/DDBJ databases">
        <title>Pelomonas sp. APW6 16S ribosomal RNA gene genome sequencing and assembly.</title>
        <authorList>
            <person name="Woo H."/>
        </authorList>
    </citation>
    <scope>NUCLEOTIDE SEQUENCE [LARGE SCALE GENOMIC DNA]</scope>
    <source>
        <strain evidence="2 3">APW6</strain>
    </source>
</reference>
<dbReference type="EMBL" id="JASVDS010000003">
    <property type="protein sequence ID" value="MDL5032884.1"/>
    <property type="molecule type" value="Genomic_DNA"/>
</dbReference>
<keyword evidence="2" id="KW-0328">Glycosyltransferase</keyword>
<comment type="caution">
    <text evidence="2">The sequence shown here is derived from an EMBL/GenBank/DDBJ whole genome shotgun (WGS) entry which is preliminary data.</text>
</comment>
<feature type="domain" description="Glycosyltransferase 2-like" evidence="1">
    <location>
        <begin position="8"/>
        <end position="164"/>
    </location>
</feature>
<dbReference type="EC" id="2.4.-.-" evidence="2"/>
<dbReference type="Gene3D" id="3.90.550.10">
    <property type="entry name" value="Spore Coat Polysaccharide Biosynthesis Protein SpsA, Chain A"/>
    <property type="match status" value="1"/>
</dbReference>
<protein>
    <submittedName>
        <fullName evidence="2">Glycosyltransferase family 2 protein</fullName>
        <ecNumber evidence="2">2.4.-.-</ecNumber>
    </submittedName>
</protein>
<dbReference type="CDD" id="cd06433">
    <property type="entry name" value="GT_2_WfgS_like"/>
    <property type="match status" value="1"/>
</dbReference>
<organism evidence="2 3">
    <name type="scientific">Roseateles subflavus</name>
    <dbReference type="NCBI Taxonomy" id="3053353"/>
    <lineage>
        <taxon>Bacteria</taxon>
        <taxon>Pseudomonadati</taxon>
        <taxon>Pseudomonadota</taxon>
        <taxon>Betaproteobacteria</taxon>
        <taxon>Burkholderiales</taxon>
        <taxon>Sphaerotilaceae</taxon>
        <taxon>Roseateles</taxon>
    </lineage>
</organism>
<proteinExistence type="predicted"/>
<gene>
    <name evidence="2" type="ORF">QRD43_13295</name>
</gene>
<keyword evidence="2" id="KW-0808">Transferase</keyword>
<dbReference type="InterPro" id="IPR001173">
    <property type="entry name" value="Glyco_trans_2-like"/>
</dbReference>
<dbReference type="PANTHER" id="PTHR22916:SF65">
    <property type="entry name" value="SLR1065 PROTEIN"/>
    <property type="match status" value="1"/>
</dbReference>
<dbReference type="Pfam" id="PF00535">
    <property type="entry name" value="Glycos_transf_2"/>
    <property type="match status" value="1"/>
</dbReference>
<dbReference type="InterPro" id="IPR029044">
    <property type="entry name" value="Nucleotide-diphossugar_trans"/>
</dbReference>
<name>A0ABT7LJ51_9BURK</name>
<evidence type="ECO:0000259" key="1">
    <source>
        <dbReference type="Pfam" id="PF00535"/>
    </source>
</evidence>
<sequence length="306" mass="33866">MPSPRVTLVTPVYNQAEYLAATIESVLAQDYAALEYLVIDDGSSDDSLAVARRYEQSHPGRLRVIAQANIGQAATLNKGWAMATGEILAYLSSDDCLLPGAIGRMVEALQSHPRAAVAYCDFWLIDAQGGRLREVRTEDFDADRLRVDLVCQPGPGAFFRREVFTRQGGWRAELRQVPDFEFWLRASREGDFIRVPQALAEYRIHEGSASFRAMPPARAEEIVGVVQACWAAEPETGRARLALAKALGIAAKNHGQSGRLVDALRTFARALRLKPSMAADLGIWRQLIVGIVRRRWYQWRAATGGA</sequence>
<dbReference type="RefSeq" id="WP_285982953.1">
    <property type="nucleotide sequence ID" value="NZ_JASVDS010000003.1"/>
</dbReference>
<dbReference type="GO" id="GO:0016757">
    <property type="term" value="F:glycosyltransferase activity"/>
    <property type="evidence" value="ECO:0007669"/>
    <property type="project" value="UniProtKB-KW"/>
</dbReference>
<dbReference type="PANTHER" id="PTHR22916">
    <property type="entry name" value="GLYCOSYLTRANSFERASE"/>
    <property type="match status" value="1"/>
</dbReference>
<accession>A0ABT7LJ51</accession>
<evidence type="ECO:0000313" key="3">
    <source>
        <dbReference type="Proteomes" id="UP001238603"/>
    </source>
</evidence>
<dbReference type="Proteomes" id="UP001238603">
    <property type="component" value="Unassembled WGS sequence"/>
</dbReference>
<evidence type="ECO:0000313" key="2">
    <source>
        <dbReference type="EMBL" id="MDL5032884.1"/>
    </source>
</evidence>